<dbReference type="AlphaFoldDB" id="A0A6V7DPB5"/>
<sequence>MPIQTVVRLGQQQGVFPQGLRSFADSIGRDGARLAAFDFVSQKALLDISKDRAAAKRYVPLKALAARGRYASSPERPLNIYGTHVIPLTPQTGAKAISVSLQGKTVVDQAAWRFTLVSLDAKRCVRACPYAWQPCCFPHALSPNATTRGACAQAHCDQLMKLERMGDFSAELSL</sequence>
<dbReference type="EMBL" id="LR828253">
    <property type="protein sequence ID" value="CAD0338043.1"/>
    <property type="molecule type" value="Genomic_DNA"/>
</dbReference>
<gene>
    <name evidence="1" type="ORF">CFBP8129_25900</name>
</gene>
<name>A0A6V7DPB5_9XANT</name>
<reference evidence="1" key="1">
    <citation type="submission" date="2020-07" db="EMBL/GenBank/DDBJ databases">
        <authorList>
            <person name="Pothier F. J."/>
        </authorList>
    </citation>
    <scope>NUCLEOTIDE SEQUENCE</scope>
    <source>
        <strain evidence="1">CFBP 8129</strain>
    </source>
</reference>
<organism evidence="1">
    <name type="scientific">Xanthomonas hortorum pv. gardneri</name>
    <dbReference type="NCBI Taxonomy" id="2754056"/>
    <lineage>
        <taxon>Bacteria</taxon>
        <taxon>Pseudomonadati</taxon>
        <taxon>Pseudomonadota</taxon>
        <taxon>Gammaproteobacteria</taxon>
        <taxon>Lysobacterales</taxon>
        <taxon>Lysobacteraceae</taxon>
        <taxon>Xanthomonas</taxon>
    </lineage>
</organism>
<accession>A0A6V7DPB5</accession>
<dbReference type="RefSeq" id="WP_006448576.1">
    <property type="nucleotide sequence ID" value="NZ_JAHLSQ010000044.1"/>
</dbReference>
<protein>
    <submittedName>
        <fullName evidence="1">Uncharacterized protein</fullName>
    </submittedName>
</protein>
<dbReference type="EMBL" id="LR828253">
    <property type="protein sequence ID" value="CAD0338052.1"/>
    <property type="molecule type" value="Genomic_DNA"/>
</dbReference>
<evidence type="ECO:0000313" key="1">
    <source>
        <dbReference type="EMBL" id="CAD0338043.1"/>
    </source>
</evidence>
<proteinExistence type="predicted"/>